<evidence type="ECO:0000313" key="1">
    <source>
        <dbReference type="EMBL" id="KAG7166679.1"/>
    </source>
</evidence>
<proteinExistence type="predicted"/>
<gene>
    <name evidence="1" type="ORF">Hamer_G010304</name>
</gene>
<protein>
    <submittedName>
        <fullName evidence="1">Uncharacterized protein</fullName>
    </submittedName>
</protein>
<keyword evidence="2" id="KW-1185">Reference proteome</keyword>
<reference evidence="1" key="1">
    <citation type="journal article" date="2021" name="Sci. Adv.">
        <title>The American lobster genome reveals insights on longevity, neural, and immune adaptations.</title>
        <authorList>
            <person name="Polinski J.M."/>
            <person name="Zimin A.V."/>
            <person name="Clark K.F."/>
            <person name="Kohn A.B."/>
            <person name="Sadowski N."/>
            <person name="Timp W."/>
            <person name="Ptitsyn A."/>
            <person name="Khanna P."/>
            <person name="Romanova D.Y."/>
            <person name="Williams P."/>
            <person name="Greenwood S.J."/>
            <person name="Moroz L.L."/>
            <person name="Walt D.R."/>
            <person name="Bodnar A.G."/>
        </authorList>
    </citation>
    <scope>NUCLEOTIDE SEQUENCE</scope>
    <source>
        <strain evidence="1">GMGI-L3</strain>
    </source>
</reference>
<accession>A0A8J5K3D8</accession>
<evidence type="ECO:0000313" key="2">
    <source>
        <dbReference type="Proteomes" id="UP000747542"/>
    </source>
</evidence>
<name>A0A8J5K3D8_HOMAM</name>
<sequence>MMGIQIHQDFDIMARLPPGGDLTAADAFYNFQCLTTINNRLRSKRREATRKPKDQCREAWFHALVEFYGEISWEVGEGKLSFRLRDLEERLSETLKKRGC</sequence>
<comment type="caution">
    <text evidence="1">The sequence shown here is derived from an EMBL/GenBank/DDBJ whole genome shotgun (WGS) entry which is preliminary data.</text>
</comment>
<dbReference type="EMBL" id="JAHLQT010022185">
    <property type="protein sequence ID" value="KAG7166679.1"/>
    <property type="molecule type" value="Genomic_DNA"/>
</dbReference>
<dbReference type="Proteomes" id="UP000747542">
    <property type="component" value="Unassembled WGS sequence"/>
</dbReference>
<organism evidence="1 2">
    <name type="scientific">Homarus americanus</name>
    <name type="common">American lobster</name>
    <dbReference type="NCBI Taxonomy" id="6706"/>
    <lineage>
        <taxon>Eukaryota</taxon>
        <taxon>Metazoa</taxon>
        <taxon>Ecdysozoa</taxon>
        <taxon>Arthropoda</taxon>
        <taxon>Crustacea</taxon>
        <taxon>Multicrustacea</taxon>
        <taxon>Malacostraca</taxon>
        <taxon>Eumalacostraca</taxon>
        <taxon>Eucarida</taxon>
        <taxon>Decapoda</taxon>
        <taxon>Pleocyemata</taxon>
        <taxon>Astacidea</taxon>
        <taxon>Nephropoidea</taxon>
        <taxon>Nephropidae</taxon>
        <taxon>Homarus</taxon>
    </lineage>
</organism>
<dbReference type="AlphaFoldDB" id="A0A8J5K3D8"/>